<keyword evidence="1" id="KW-0175">Coiled coil</keyword>
<evidence type="ECO:0000256" key="1">
    <source>
        <dbReference type="SAM" id="Coils"/>
    </source>
</evidence>
<keyword evidence="5" id="KW-1185">Reference proteome</keyword>
<dbReference type="PANTHER" id="PTHR14628">
    <property type="entry name" value="BEN DOMAIN-CONTAINING PROTEIN 5"/>
    <property type="match status" value="1"/>
</dbReference>
<dbReference type="OrthoDB" id="9931198at2759"/>
<name>A0A4Y2FS56_ARAVE</name>
<organism evidence="4 5">
    <name type="scientific">Araneus ventricosus</name>
    <name type="common">Orbweaver spider</name>
    <name type="synonym">Epeira ventricosa</name>
    <dbReference type="NCBI Taxonomy" id="182803"/>
    <lineage>
        <taxon>Eukaryota</taxon>
        <taxon>Metazoa</taxon>
        <taxon>Ecdysozoa</taxon>
        <taxon>Arthropoda</taxon>
        <taxon>Chelicerata</taxon>
        <taxon>Arachnida</taxon>
        <taxon>Araneae</taxon>
        <taxon>Araneomorphae</taxon>
        <taxon>Entelegynae</taxon>
        <taxon>Araneoidea</taxon>
        <taxon>Araneidae</taxon>
        <taxon>Araneus</taxon>
    </lineage>
</organism>
<dbReference type="Gene3D" id="1.10.10.2590">
    <property type="entry name" value="BEN domain"/>
    <property type="match status" value="1"/>
</dbReference>
<dbReference type="EMBL" id="BGPR01097033">
    <property type="protein sequence ID" value="GBM44073.1"/>
    <property type="molecule type" value="Genomic_DNA"/>
</dbReference>
<dbReference type="GO" id="GO:0045892">
    <property type="term" value="P:negative regulation of DNA-templated transcription"/>
    <property type="evidence" value="ECO:0007669"/>
    <property type="project" value="InterPro"/>
</dbReference>
<feature type="compositionally biased region" description="Basic residues" evidence="2">
    <location>
        <begin position="97"/>
        <end position="106"/>
    </location>
</feature>
<dbReference type="InterPro" id="IPR018379">
    <property type="entry name" value="BEN_domain"/>
</dbReference>
<dbReference type="Proteomes" id="UP000499080">
    <property type="component" value="Unassembled WGS sequence"/>
</dbReference>
<feature type="domain" description="BEN" evidence="3">
    <location>
        <begin position="306"/>
        <end position="419"/>
    </location>
</feature>
<dbReference type="InterPro" id="IPR040391">
    <property type="entry name" value="BEND5"/>
</dbReference>
<feature type="coiled-coil region" evidence="1">
    <location>
        <begin position="148"/>
        <end position="189"/>
    </location>
</feature>
<dbReference type="GO" id="GO:0003677">
    <property type="term" value="F:DNA binding"/>
    <property type="evidence" value="ECO:0007669"/>
    <property type="project" value="InterPro"/>
</dbReference>
<feature type="region of interest" description="Disordered" evidence="2">
    <location>
        <begin position="227"/>
        <end position="247"/>
    </location>
</feature>
<evidence type="ECO:0000313" key="4">
    <source>
        <dbReference type="EMBL" id="GBM44073.1"/>
    </source>
</evidence>
<reference evidence="4 5" key="1">
    <citation type="journal article" date="2019" name="Sci. Rep.">
        <title>Orb-weaving spider Araneus ventricosus genome elucidates the spidroin gene catalogue.</title>
        <authorList>
            <person name="Kono N."/>
            <person name="Nakamura H."/>
            <person name="Ohtoshi R."/>
            <person name="Moran D.A.P."/>
            <person name="Shinohara A."/>
            <person name="Yoshida Y."/>
            <person name="Fujiwara M."/>
            <person name="Mori M."/>
            <person name="Tomita M."/>
            <person name="Arakawa K."/>
        </authorList>
    </citation>
    <scope>NUCLEOTIDE SEQUENCE [LARGE SCALE GENOMIC DNA]</scope>
</reference>
<feature type="region of interest" description="Disordered" evidence="2">
    <location>
        <begin position="96"/>
        <end position="142"/>
    </location>
</feature>
<proteinExistence type="predicted"/>
<accession>A0A4Y2FS56</accession>
<dbReference type="PROSITE" id="PS51457">
    <property type="entry name" value="BEN"/>
    <property type="match status" value="1"/>
</dbReference>
<sequence>MDLSRAHEVFWKSPKGEGTGYWYAVVLLVAETEELLEQRKKRVRLPPVKRLEELLAMTLGDEAKKSMVDEETQRKSKEIQEKRSACEKEKLKEILKHKLKEKRRRSSSQSLDEDRRGASASKAPRRRGLSPSASESSDGDDLVLKSELKRMSAEYDQVLRKLKLKQEENMKLKKKNDQLQELNMSLQTQLLSLLSANGSLGQNQPPTQKLPELVDPIMNNLPKERVETNEGGSLLKRTPPPQEKPDTVLMTDLQDHERVEVSNLEKNSAPTLEESNPSLFETPANGLYLHDYGNLMKWKDEQMELAPGIFVKRDQWLKIVSSKTMTVSRFTRNLAVSLWGSETLKERSVTGTACRRFKKNGIEAKRALTPIKVDAVQNGLRFWLSDHQKKEKQEVLKLSSTSTVRKMLSDKIMDLCKQQKNNL</sequence>
<gene>
    <name evidence="4" type="ORF">AVEN_96319_1</name>
</gene>
<evidence type="ECO:0000259" key="3">
    <source>
        <dbReference type="PROSITE" id="PS51457"/>
    </source>
</evidence>
<evidence type="ECO:0000256" key="2">
    <source>
        <dbReference type="SAM" id="MobiDB-lite"/>
    </source>
</evidence>
<protein>
    <recommendedName>
        <fullName evidence="3">BEN domain-containing protein</fullName>
    </recommendedName>
</protein>
<dbReference type="PANTHER" id="PTHR14628:SF1">
    <property type="entry name" value="BEN DOMAIN-CONTAINING PROTEIN 5"/>
    <property type="match status" value="1"/>
</dbReference>
<comment type="caution">
    <text evidence="4">The sequence shown here is derived from an EMBL/GenBank/DDBJ whole genome shotgun (WGS) entry which is preliminary data.</text>
</comment>
<evidence type="ECO:0000313" key="5">
    <source>
        <dbReference type="Proteomes" id="UP000499080"/>
    </source>
</evidence>
<dbReference type="AlphaFoldDB" id="A0A4Y2FS56"/>
<dbReference type="SMART" id="SM01025">
    <property type="entry name" value="BEN"/>
    <property type="match status" value="1"/>
</dbReference>